<gene>
    <name evidence="1" type="ORF">EUV02_04975</name>
</gene>
<dbReference type="EMBL" id="SIHO01000001">
    <property type="protein sequence ID" value="TFU06348.1"/>
    <property type="molecule type" value="Genomic_DNA"/>
</dbReference>
<organism evidence="1 2">
    <name type="scientific">Glacieibacterium arshaanense</name>
    <dbReference type="NCBI Taxonomy" id="2511025"/>
    <lineage>
        <taxon>Bacteria</taxon>
        <taxon>Pseudomonadati</taxon>
        <taxon>Pseudomonadota</taxon>
        <taxon>Alphaproteobacteria</taxon>
        <taxon>Sphingomonadales</taxon>
        <taxon>Sphingosinicellaceae</taxon>
        <taxon>Glacieibacterium</taxon>
    </lineage>
</organism>
<evidence type="ECO:0000313" key="2">
    <source>
        <dbReference type="Proteomes" id="UP000297737"/>
    </source>
</evidence>
<keyword evidence="2" id="KW-1185">Reference proteome</keyword>
<dbReference type="SUPFAM" id="SSF54909">
    <property type="entry name" value="Dimeric alpha+beta barrel"/>
    <property type="match status" value="1"/>
</dbReference>
<protein>
    <recommendedName>
        <fullName evidence="3">YCII-related domain-containing protein</fullName>
    </recommendedName>
</protein>
<sequence length="97" mass="10095">MPEYILLMHGDTPRTPDATLWDAYFAALHAQGAFVGGSSIGDGVTLRKGATAAPLTAQLAGFIRIRAADLPAAQALVSGNPVYECGGTVEVRELPLD</sequence>
<proteinExistence type="predicted"/>
<evidence type="ECO:0000313" key="1">
    <source>
        <dbReference type="EMBL" id="TFU06348.1"/>
    </source>
</evidence>
<dbReference type="InterPro" id="IPR011008">
    <property type="entry name" value="Dimeric_a/b-barrel"/>
</dbReference>
<reference evidence="1 2" key="1">
    <citation type="submission" date="2019-02" db="EMBL/GenBank/DDBJ databases">
        <title>Polymorphobacter sp. isolated from the lake at the Tibet of China.</title>
        <authorList>
            <person name="Li A."/>
        </authorList>
    </citation>
    <scope>NUCLEOTIDE SEQUENCE [LARGE SCALE GENOMIC DNA]</scope>
    <source>
        <strain evidence="1 2">DJ1R-1</strain>
    </source>
</reference>
<dbReference type="Proteomes" id="UP000297737">
    <property type="component" value="Unassembled WGS sequence"/>
</dbReference>
<dbReference type="OrthoDB" id="7376427at2"/>
<name>A0A4Y9ETV9_9SPHN</name>
<accession>A0A4Y9ETV9</accession>
<comment type="caution">
    <text evidence="1">The sequence shown here is derived from an EMBL/GenBank/DDBJ whole genome shotgun (WGS) entry which is preliminary data.</text>
</comment>
<dbReference type="Gene3D" id="3.30.70.1060">
    <property type="entry name" value="Dimeric alpha+beta barrel"/>
    <property type="match status" value="1"/>
</dbReference>
<evidence type="ECO:0008006" key="3">
    <source>
        <dbReference type="Google" id="ProtNLM"/>
    </source>
</evidence>
<dbReference type="AlphaFoldDB" id="A0A4Y9ETV9"/>